<evidence type="ECO:0000313" key="3">
    <source>
        <dbReference type="Proteomes" id="UP001385951"/>
    </source>
</evidence>
<evidence type="ECO:0000256" key="1">
    <source>
        <dbReference type="SAM" id="Coils"/>
    </source>
</evidence>
<keyword evidence="3" id="KW-1185">Reference proteome</keyword>
<dbReference type="Gene3D" id="1.20.1170.10">
    <property type="match status" value="1"/>
</dbReference>
<protein>
    <submittedName>
        <fullName evidence="2">Uncharacterized protein</fullName>
    </submittedName>
</protein>
<dbReference type="SUPFAM" id="SSF58100">
    <property type="entry name" value="Bacterial hemolysins"/>
    <property type="match status" value="1"/>
</dbReference>
<sequence>MIHLIYDGHHSLDPEKLNAHIQPLEEAEAVTAETKVCAELDRKRDAMKEEVRQLAAHALSIEQSFDNILHNLKNAKATEKMSEELVEDTNKLIDRWKELQEAFREQVWKSKDFAGKARIAAEDFANVFIEKVLKDPSLNIPGMKTAIHEYAENLNDDTKHAQDLVDGFRDLAKDVNAFRSTWEQVIKRHKLDLNTTPSRISIRILLSYQMAIDTISTAVGIFSLASNALSVISTICPSGWHKSATTIPTPAVHGPLKKASIKQGEKERKLEKLKQSRERKIAELRSLEALDACLSESKETFEVITTRLGKFAAVWGSIQGDLRATEEYLHKAEGTDTDKPFQRTMFDARINSARELYIVLADIFREYQVAVDAECKIFKSSP</sequence>
<dbReference type="AlphaFoldDB" id="A0AAW0FR96"/>
<organism evidence="2 3">
    <name type="scientific">Cerrena zonata</name>
    <dbReference type="NCBI Taxonomy" id="2478898"/>
    <lineage>
        <taxon>Eukaryota</taxon>
        <taxon>Fungi</taxon>
        <taxon>Dikarya</taxon>
        <taxon>Basidiomycota</taxon>
        <taxon>Agaricomycotina</taxon>
        <taxon>Agaricomycetes</taxon>
        <taxon>Polyporales</taxon>
        <taxon>Cerrenaceae</taxon>
        <taxon>Cerrena</taxon>
    </lineage>
</organism>
<name>A0AAW0FR96_9APHY</name>
<comment type="caution">
    <text evidence="2">The sequence shown here is derived from an EMBL/GenBank/DDBJ whole genome shotgun (WGS) entry which is preliminary data.</text>
</comment>
<feature type="coiled-coil region" evidence="1">
    <location>
        <begin position="256"/>
        <end position="290"/>
    </location>
</feature>
<evidence type="ECO:0000313" key="2">
    <source>
        <dbReference type="EMBL" id="KAK7683301.1"/>
    </source>
</evidence>
<proteinExistence type="predicted"/>
<keyword evidence="1" id="KW-0175">Coiled coil</keyword>
<reference evidence="2 3" key="1">
    <citation type="submission" date="2022-09" db="EMBL/GenBank/DDBJ databases">
        <authorList>
            <person name="Palmer J.M."/>
        </authorList>
    </citation>
    <scope>NUCLEOTIDE SEQUENCE [LARGE SCALE GENOMIC DNA]</scope>
    <source>
        <strain evidence="2 3">DSM 7382</strain>
    </source>
</reference>
<dbReference type="EMBL" id="JASBNA010000031">
    <property type="protein sequence ID" value="KAK7683301.1"/>
    <property type="molecule type" value="Genomic_DNA"/>
</dbReference>
<gene>
    <name evidence="2" type="ORF">QCA50_013563</name>
</gene>
<accession>A0AAW0FR96</accession>
<dbReference type="Proteomes" id="UP001385951">
    <property type="component" value="Unassembled WGS sequence"/>
</dbReference>